<feature type="region of interest" description="Disordered" evidence="1">
    <location>
        <begin position="332"/>
        <end position="448"/>
    </location>
</feature>
<evidence type="ECO:0000313" key="3">
    <source>
        <dbReference type="EMBL" id="MDM8200288.1"/>
    </source>
</evidence>
<organism evidence="3 4">
    <name type="scientific">Allofournierella massiliensis</name>
    <dbReference type="NCBI Taxonomy" id="1650663"/>
    <lineage>
        <taxon>Bacteria</taxon>
        <taxon>Bacillati</taxon>
        <taxon>Bacillota</taxon>
        <taxon>Clostridia</taxon>
        <taxon>Eubacteriales</taxon>
        <taxon>Oscillospiraceae</taxon>
        <taxon>Allofournierella</taxon>
    </lineage>
</organism>
<dbReference type="RefSeq" id="WP_289599174.1">
    <property type="nucleotide sequence ID" value="NZ_JAUDCL010000003.1"/>
</dbReference>
<reference evidence="3 4" key="2">
    <citation type="submission" date="2023-06" db="EMBL/GenBank/DDBJ databases">
        <title>Identification and characterization of horizontal gene transfer across gut microbiota members of farm animals based on homology search.</title>
        <authorList>
            <person name="Schwarzerova J."/>
            <person name="Nykrynova M."/>
            <person name="Jureckova K."/>
            <person name="Cejkova D."/>
            <person name="Rychlik I."/>
        </authorList>
    </citation>
    <scope>NUCLEOTIDE SEQUENCE [LARGE SCALE GENOMIC DNA]</scope>
    <source>
        <strain evidence="3 4">ET340</strain>
    </source>
</reference>
<dbReference type="PROSITE" id="PS50234">
    <property type="entry name" value="VWFA"/>
    <property type="match status" value="1"/>
</dbReference>
<comment type="caution">
    <text evidence="3">The sequence shown here is derived from an EMBL/GenBank/DDBJ whole genome shotgun (WGS) entry which is preliminary data.</text>
</comment>
<dbReference type="Proteomes" id="UP001529380">
    <property type="component" value="Unassembled WGS sequence"/>
</dbReference>
<dbReference type="InterPro" id="IPR051928">
    <property type="entry name" value="NorD/CobT"/>
</dbReference>
<gene>
    <name evidence="3" type="ORF">QUW08_03100</name>
</gene>
<dbReference type="Pfam" id="PF11775">
    <property type="entry name" value="CobT_C"/>
    <property type="match status" value="1"/>
</dbReference>
<dbReference type="SUPFAM" id="SSF53300">
    <property type="entry name" value="vWA-like"/>
    <property type="match status" value="1"/>
</dbReference>
<evidence type="ECO:0000313" key="4">
    <source>
        <dbReference type="Proteomes" id="UP001529380"/>
    </source>
</evidence>
<sequence length="773" mass="86606">MNHKRVKQLLNEKRSKITDRQFFTSRILALHFEDMAMAQTRRYKYNRRVHVELIWKPKQESIARTNNLTIQINAGHPLVTKTRSREGRYDLVCGLFAHELGHCLYTDFLAAQTYENYLKVYKWYPALPVLKGSSDVRNEQALWEYAKAEPENLNMLSYLAHYIANILEDGYIESRMLARFTGRLGACLEICREKQWTESLTLTQLKEQEEDGGHIALSVLQSILSYIKFGQMKYGDEPLSDERIQAVFGLLPELDSAITDTSAKNRWGVVNQILVRCWPYWEDYMEQCKEHQKEASAAGGPISAAETLSEMLRALSGSSSAAEGVTAPVADAEENTTASCSSNRMVTHAQAEAANEEETPDSEEKGSAAEEQPEPESEEGSSSAPEGTDGEKPDSAVMPETDLDSEETPQCETGGIGSEKQDVSEDEGGRMPYQKTSRVSEPAGGELERNNDYHREAYSGAASDIERMLDKMAEKAACTTLENERIRELNDAAQGISYGNVHSGVHIRVNRFAEVDDELVEQYESISGPLLTISRQLQKNLLQQLKERQRGAKQTGLLMGRRLDSHTLHRNDGKVFYKNSLPSEAPELAVALLLDESGSMSSSDRSTYARAAAVILHDFCGSLQIPIIVYGHSTGYAQGRETVELYSYAEFDTIDRDDKYRLMDISARCSNRDGAALRFVAEQLSHRPEEVRILILVSDGQPAADGYYGSAAEEDLRGIKQEYRRKGILFIAAAIGDDKQNIERIYGDSYLDITDLNQLPVKLTAIVKRHIRA</sequence>
<dbReference type="InterPro" id="IPR036465">
    <property type="entry name" value="vWFA_dom_sf"/>
</dbReference>
<feature type="compositionally biased region" description="Basic and acidic residues" evidence="1">
    <location>
        <begin position="419"/>
        <end position="429"/>
    </location>
</feature>
<reference evidence="4" key="1">
    <citation type="submission" date="2023-06" db="EMBL/GenBank/DDBJ databases">
        <title>Identification and characterization of horizontal gene transfer across gut microbiota members of farm animals based on homology search.</title>
        <authorList>
            <person name="Zeman M."/>
            <person name="Kubasova T."/>
            <person name="Jahodarova E."/>
            <person name="Nykrynova M."/>
            <person name="Rychlik I."/>
        </authorList>
    </citation>
    <scope>NUCLEOTIDE SEQUENCE [LARGE SCALE GENOMIC DNA]</scope>
    <source>
        <strain evidence="4">ET340</strain>
    </source>
</reference>
<feature type="compositionally biased region" description="Polar residues" evidence="1">
    <location>
        <begin position="335"/>
        <end position="345"/>
    </location>
</feature>
<dbReference type="InterPro" id="IPR002035">
    <property type="entry name" value="VWF_A"/>
</dbReference>
<feature type="domain" description="VWFA" evidence="2">
    <location>
        <begin position="589"/>
        <end position="745"/>
    </location>
</feature>
<dbReference type="PANTHER" id="PTHR41248:SF1">
    <property type="entry name" value="NORD PROTEIN"/>
    <property type="match status" value="1"/>
</dbReference>
<protein>
    <submittedName>
        <fullName evidence="3">VWA domain-containing protein</fullName>
    </submittedName>
</protein>
<reference evidence="3 4" key="3">
    <citation type="submission" date="2023-06" db="EMBL/GenBank/DDBJ databases">
        <authorList>
            <person name="Zeman M."/>
            <person name="Kubasova T."/>
            <person name="Jahodarova E."/>
            <person name="Nykrynova M."/>
            <person name="Rychlik I."/>
        </authorList>
    </citation>
    <scope>NUCLEOTIDE SEQUENCE [LARGE SCALE GENOMIC DNA]</scope>
    <source>
        <strain evidence="3 4">ET340</strain>
    </source>
</reference>
<dbReference type="InterPro" id="IPR025861">
    <property type="entry name" value="CobT_VWA_dom"/>
</dbReference>
<accession>A0ABT7UPN0</accession>
<dbReference type="EMBL" id="JAUDCL010000003">
    <property type="protein sequence ID" value="MDM8200288.1"/>
    <property type="molecule type" value="Genomic_DNA"/>
</dbReference>
<keyword evidence="4" id="KW-1185">Reference proteome</keyword>
<dbReference type="Gene3D" id="3.40.50.410">
    <property type="entry name" value="von Willebrand factor, type A domain"/>
    <property type="match status" value="1"/>
</dbReference>
<name>A0ABT7UPN0_9FIRM</name>
<evidence type="ECO:0000256" key="1">
    <source>
        <dbReference type="SAM" id="MobiDB-lite"/>
    </source>
</evidence>
<dbReference type="PANTHER" id="PTHR41248">
    <property type="entry name" value="NORD PROTEIN"/>
    <property type="match status" value="1"/>
</dbReference>
<evidence type="ECO:0000259" key="2">
    <source>
        <dbReference type="PROSITE" id="PS50234"/>
    </source>
</evidence>
<proteinExistence type="predicted"/>
<dbReference type="SMART" id="SM00327">
    <property type="entry name" value="VWA"/>
    <property type="match status" value="1"/>
</dbReference>